<comment type="caution">
    <text evidence="4">The sequence shown here is derived from an EMBL/GenBank/DDBJ whole genome shotgun (WGS) entry which is preliminary data.</text>
</comment>
<dbReference type="RefSeq" id="WP_054521185.1">
    <property type="nucleotide sequence ID" value="NZ_LGKO01000002.1"/>
</dbReference>
<proteinExistence type="predicted"/>
<organism evidence="4 5">
    <name type="scientific">Thermanaerothrix daxensis</name>
    <dbReference type="NCBI Taxonomy" id="869279"/>
    <lineage>
        <taxon>Bacteria</taxon>
        <taxon>Bacillati</taxon>
        <taxon>Chloroflexota</taxon>
        <taxon>Anaerolineae</taxon>
        <taxon>Anaerolineales</taxon>
        <taxon>Anaerolineaceae</taxon>
        <taxon>Thermanaerothrix</taxon>
    </lineage>
</organism>
<dbReference type="SUPFAM" id="SSF46689">
    <property type="entry name" value="Homeodomain-like"/>
    <property type="match status" value="1"/>
</dbReference>
<dbReference type="EMBL" id="LGKO01000002">
    <property type="protein sequence ID" value="KPL84628.1"/>
    <property type="molecule type" value="Genomic_DNA"/>
</dbReference>
<dbReference type="PANTHER" id="PTHR43479">
    <property type="entry name" value="ACREF/ENVCD OPERON REPRESSOR-RELATED"/>
    <property type="match status" value="1"/>
</dbReference>
<dbReference type="PANTHER" id="PTHR43479:SF7">
    <property type="entry name" value="TETR-FAMILY TRANSCRIPTIONAL REGULATOR"/>
    <property type="match status" value="1"/>
</dbReference>
<protein>
    <recommendedName>
        <fullName evidence="3">HTH tetR-type domain-containing protein</fullName>
    </recommendedName>
</protein>
<evidence type="ECO:0000259" key="3">
    <source>
        <dbReference type="PROSITE" id="PS50977"/>
    </source>
</evidence>
<dbReference type="PROSITE" id="PS50977">
    <property type="entry name" value="HTH_TETR_2"/>
    <property type="match status" value="1"/>
</dbReference>
<dbReference type="InterPro" id="IPR023772">
    <property type="entry name" value="DNA-bd_HTH_TetR-type_CS"/>
</dbReference>
<dbReference type="PROSITE" id="PS01081">
    <property type="entry name" value="HTH_TETR_1"/>
    <property type="match status" value="1"/>
</dbReference>
<name>A0A0P6YHZ0_9CHLR</name>
<keyword evidence="1 2" id="KW-0238">DNA-binding</keyword>
<dbReference type="PRINTS" id="PR00455">
    <property type="entry name" value="HTHTETR"/>
</dbReference>
<evidence type="ECO:0000313" key="5">
    <source>
        <dbReference type="Proteomes" id="UP000050544"/>
    </source>
</evidence>
<feature type="DNA-binding region" description="H-T-H motif" evidence="2">
    <location>
        <begin position="39"/>
        <end position="58"/>
    </location>
</feature>
<dbReference type="Gene3D" id="1.10.357.10">
    <property type="entry name" value="Tetracycline Repressor, domain 2"/>
    <property type="match status" value="1"/>
</dbReference>
<evidence type="ECO:0000256" key="1">
    <source>
        <dbReference type="ARBA" id="ARBA00023125"/>
    </source>
</evidence>
<dbReference type="GO" id="GO:0003677">
    <property type="term" value="F:DNA binding"/>
    <property type="evidence" value="ECO:0007669"/>
    <property type="project" value="UniProtKB-UniRule"/>
</dbReference>
<dbReference type="InterPro" id="IPR009057">
    <property type="entry name" value="Homeodomain-like_sf"/>
</dbReference>
<sequence length="204" mass="23522">MLSFPDSTKKVDPRVMRTRKWIRQAFWELLAEKGFQAITVQDITARAGINRATFYAHFTSKYDLLSYAIRETFREELEARVLSACHYSAENLHTLMLTVCEFVERRARNCKNADQQFHALIESQIREQIRELVLHWLRDNSSHLVVKSTPDQVATVVSWAIYGLAYQRYQIKPIPPVETYVASAFPLIAVLLGEKSEDVSIASN</sequence>
<evidence type="ECO:0000313" key="4">
    <source>
        <dbReference type="EMBL" id="KPL84628.1"/>
    </source>
</evidence>
<dbReference type="OrthoDB" id="9810250at2"/>
<evidence type="ECO:0000256" key="2">
    <source>
        <dbReference type="PROSITE-ProRule" id="PRU00335"/>
    </source>
</evidence>
<accession>A0A0P6YHZ0</accession>
<keyword evidence="5" id="KW-1185">Reference proteome</keyword>
<dbReference type="Proteomes" id="UP000050544">
    <property type="component" value="Unassembled WGS sequence"/>
</dbReference>
<dbReference type="STRING" id="869279.SE15_06135"/>
<dbReference type="AlphaFoldDB" id="A0A0P6YHZ0"/>
<gene>
    <name evidence="4" type="ORF">SE15_06135</name>
</gene>
<dbReference type="PATRIC" id="fig|869279.4.peg.1233"/>
<feature type="domain" description="HTH tetR-type" evidence="3">
    <location>
        <begin position="16"/>
        <end position="76"/>
    </location>
</feature>
<dbReference type="InterPro" id="IPR001647">
    <property type="entry name" value="HTH_TetR"/>
</dbReference>
<dbReference type="Pfam" id="PF00440">
    <property type="entry name" value="TetR_N"/>
    <property type="match status" value="1"/>
</dbReference>
<reference evidence="4 5" key="1">
    <citation type="submission" date="2015-07" db="EMBL/GenBank/DDBJ databases">
        <title>Whole genome sequence of Thermanaerothrix daxensis DSM 23592.</title>
        <authorList>
            <person name="Hemp J."/>
            <person name="Ward L.M."/>
            <person name="Pace L.A."/>
            <person name="Fischer W.W."/>
        </authorList>
    </citation>
    <scope>NUCLEOTIDE SEQUENCE [LARGE SCALE GENOMIC DNA]</scope>
    <source>
        <strain evidence="4 5">GNS-1</strain>
    </source>
</reference>
<dbReference type="InterPro" id="IPR050624">
    <property type="entry name" value="HTH-type_Tx_Regulator"/>
</dbReference>